<dbReference type="PROSITE" id="PS50974">
    <property type="entry name" value="ADOMET_ACTIVATION"/>
    <property type="match status" value="1"/>
</dbReference>
<protein>
    <recommendedName>
        <fullName evidence="2">AdoMet activation domain-containing protein</fullName>
    </recommendedName>
</protein>
<dbReference type="EMBL" id="BAAANE010000007">
    <property type="protein sequence ID" value="GAA1646577.1"/>
    <property type="molecule type" value="Genomic_DNA"/>
</dbReference>
<evidence type="ECO:0000313" key="3">
    <source>
        <dbReference type="EMBL" id="GAA1646577.1"/>
    </source>
</evidence>
<keyword evidence="1" id="KW-0489">Methyltransferase</keyword>
<dbReference type="Proteomes" id="UP001501319">
    <property type="component" value="Unassembled WGS sequence"/>
</dbReference>
<proteinExistence type="predicted"/>
<comment type="caution">
    <text evidence="3">The sequence shown here is derived from an EMBL/GenBank/DDBJ whole genome shotgun (WGS) entry which is preliminary data.</text>
</comment>
<reference evidence="3 4" key="1">
    <citation type="journal article" date="2019" name="Int. J. Syst. Evol. Microbiol.">
        <title>The Global Catalogue of Microorganisms (GCM) 10K type strain sequencing project: providing services to taxonomists for standard genome sequencing and annotation.</title>
        <authorList>
            <consortium name="The Broad Institute Genomics Platform"/>
            <consortium name="The Broad Institute Genome Sequencing Center for Infectious Disease"/>
            <person name="Wu L."/>
            <person name="Ma J."/>
        </authorList>
    </citation>
    <scope>NUCLEOTIDE SEQUENCE [LARGE SCALE GENOMIC DNA]</scope>
    <source>
        <strain evidence="3 4">JCM 14306</strain>
    </source>
</reference>
<sequence>MWSARRTSRSAWTASTYTRGAKRVRDELGFGAGDGDLDWMLRDQACKGSRYSFGCPACPDLEDRAKLVELLKPERIVVHLSEELQLPPEQSTDALVVHHHEAKYFNAS</sequence>
<dbReference type="SUPFAM" id="SSF56507">
    <property type="entry name" value="Methionine synthase activation domain-like"/>
    <property type="match status" value="1"/>
</dbReference>
<feature type="domain" description="AdoMet activation" evidence="2">
    <location>
        <begin position="1"/>
        <end position="108"/>
    </location>
</feature>
<accession>A0ABN2FH14</accession>
<evidence type="ECO:0000313" key="4">
    <source>
        <dbReference type="Proteomes" id="UP001501319"/>
    </source>
</evidence>
<dbReference type="Gene3D" id="3.10.196.10">
    <property type="entry name" value="Vitamin B12-dependent methionine synthase, activation domain"/>
    <property type="match status" value="1"/>
</dbReference>
<keyword evidence="4" id="KW-1185">Reference proteome</keyword>
<organism evidence="3 4">
    <name type="scientific">Kribbella alba</name>
    <dbReference type="NCBI Taxonomy" id="190197"/>
    <lineage>
        <taxon>Bacteria</taxon>
        <taxon>Bacillati</taxon>
        <taxon>Actinomycetota</taxon>
        <taxon>Actinomycetes</taxon>
        <taxon>Propionibacteriales</taxon>
        <taxon>Kribbellaceae</taxon>
        <taxon>Kribbella</taxon>
    </lineage>
</organism>
<dbReference type="Pfam" id="PF02965">
    <property type="entry name" value="Met_synt_B12"/>
    <property type="match status" value="1"/>
</dbReference>
<evidence type="ECO:0000259" key="2">
    <source>
        <dbReference type="PROSITE" id="PS50974"/>
    </source>
</evidence>
<gene>
    <name evidence="3" type="ORF">GCM10009744_42150</name>
</gene>
<evidence type="ECO:0000256" key="1">
    <source>
        <dbReference type="PROSITE-ProRule" id="PRU00346"/>
    </source>
</evidence>
<name>A0ABN2FH14_9ACTN</name>
<dbReference type="InterPro" id="IPR037010">
    <property type="entry name" value="VitB12-dep_Met_synth_activ_sf"/>
</dbReference>
<dbReference type="InterPro" id="IPR004223">
    <property type="entry name" value="VitB12-dep_Met_synth_activ_dom"/>
</dbReference>
<keyword evidence="1" id="KW-0808">Transferase</keyword>